<accession>W7C331</accession>
<keyword evidence="1" id="KW-1133">Transmembrane helix</keyword>
<keyword evidence="3" id="KW-1185">Reference proteome</keyword>
<dbReference type="STRING" id="1265820.PCORN_05521"/>
<protein>
    <submittedName>
        <fullName evidence="2">Uncharacterized protein</fullName>
    </submittedName>
</protein>
<feature type="transmembrane region" description="Helical" evidence="1">
    <location>
        <begin position="25"/>
        <end position="44"/>
    </location>
</feature>
<comment type="caution">
    <text evidence="2">The sequence shown here is derived from an EMBL/GenBank/DDBJ whole genome shotgun (WGS) entry which is preliminary data.</text>
</comment>
<sequence length="64" mass="7199">MSYSINPEIIYYIRSGNSVSVNNTLLILLRIIAPLLLLHSCLLGDTLKLARKLLYIKPVADNEN</sequence>
<reference evidence="2 3" key="1">
    <citation type="journal article" date="2014" name="Int. J. Syst. Evol. Microbiol.">
        <title>Listeria floridensis sp. nov., Listeria aquatica sp. nov., Listeria cornellensis sp. nov., Listeria riparia sp. nov. and Listeria grandensis sp. nov., from agricultural and natural environments.</title>
        <authorList>
            <person name="den Bakker H.C."/>
            <person name="Warchocki S."/>
            <person name="Wright E.M."/>
            <person name="Allred A.F."/>
            <person name="Ahlstrom C."/>
            <person name="Manuel C.S."/>
            <person name="Stasiewicz M.J."/>
            <person name="Burrell A."/>
            <person name="Roof S."/>
            <person name="Strawn L."/>
            <person name="Fortes E.D."/>
            <person name="Nightingale K.K."/>
            <person name="Kephart D."/>
            <person name="Wiedmann M."/>
        </authorList>
    </citation>
    <scope>NUCLEOTIDE SEQUENCE [LARGE SCALE GENOMIC DNA]</scope>
    <source>
        <strain evidence="3">FSL F6-969</strain>
    </source>
</reference>
<keyword evidence="1" id="KW-0472">Membrane</keyword>
<evidence type="ECO:0000313" key="3">
    <source>
        <dbReference type="Proteomes" id="UP000019254"/>
    </source>
</evidence>
<dbReference type="Proteomes" id="UP000019254">
    <property type="component" value="Unassembled WGS sequence"/>
</dbReference>
<name>W7C331_9LIST</name>
<evidence type="ECO:0000313" key="2">
    <source>
        <dbReference type="EMBL" id="EUJ31482.1"/>
    </source>
</evidence>
<dbReference type="AlphaFoldDB" id="W7C331"/>
<gene>
    <name evidence="2" type="ORF">PCORN_05521</name>
</gene>
<organism evidence="2 3">
    <name type="scientific">Listeria cornellensis FSL F6-0969</name>
    <dbReference type="NCBI Taxonomy" id="1265820"/>
    <lineage>
        <taxon>Bacteria</taxon>
        <taxon>Bacillati</taxon>
        <taxon>Bacillota</taxon>
        <taxon>Bacilli</taxon>
        <taxon>Bacillales</taxon>
        <taxon>Listeriaceae</taxon>
        <taxon>Listeria</taxon>
    </lineage>
</organism>
<dbReference type="RefSeq" id="WP_036078058.1">
    <property type="nucleotide sequence ID" value="NZ_AODE01000011.1"/>
</dbReference>
<evidence type="ECO:0000256" key="1">
    <source>
        <dbReference type="SAM" id="Phobius"/>
    </source>
</evidence>
<dbReference type="EMBL" id="AODE01000011">
    <property type="protein sequence ID" value="EUJ31482.1"/>
    <property type="molecule type" value="Genomic_DNA"/>
</dbReference>
<keyword evidence="1" id="KW-0812">Transmembrane</keyword>
<proteinExistence type="predicted"/>